<feature type="transmembrane region" description="Helical" evidence="1">
    <location>
        <begin position="46"/>
        <end position="67"/>
    </location>
</feature>
<feature type="transmembrane region" description="Helical" evidence="1">
    <location>
        <begin position="88"/>
        <end position="112"/>
    </location>
</feature>
<proteinExistence type="predicted"/>
<reference evidence="2" key="2">
    <citation type="journal article" date="2021" name="PeerJ">
        <title>Extensive microbial diversity within the chicken gut microbiome revealed by metagenomics and culture.</title>
        <authorList>
            <person name="Gilroy R."/>
            <person name="Ravi A."/>
            <person name="Getino M."/>
            <person name="Pursley I."/>
            <person name="Horton D.L."/>
            <person name="Alikhan N.F."/>
            <person name="Baker D."/>
            <person name="Gharbi K."/>
            <person name="Hall N."/>
            <person name="Watson M."/>
            <person name="Adriaenssens E.M."/>
            <person name="Foster-Nyarko E."/>
            <person name="Jarju S."/>
            <person name="Secka A."/>
            <person name="Antonio M."/>
            <person name="Oren A."/>
            <person name="Chaudhuri R.R."/>
            <person name="La Ragione R."/>
            <person name="Hildebrand F."/>
            <person name="Pallen M.J."/>
        </authorList>
    </citation>
    <scope>NUCLEOTIDE SEQUENCE</scope>
    <source>
        <strain evidence="2">F1-3629</strain>
    </source>
</reference>
<keyword evidence="1" id="KW-1133">Transmembrane helix</keyword>
<gene>
    <name evidence="2" type="ORF">IAC07_06500</name>
</gene>
<evidence type="ECO:0000313" key="3">
    <source>
        <dbReference type="Proteomes" id="UP000771749"/>
    </source>
</evidence>
<dbReference type="Proteomes" id="UP000771749">
    <property type="component" value="Unassembled WGS sequence"/>
</dbReference>
<feature type="transmembrane region" description="Helical" evidence="1">
    <location>
        <begin position="12"/>
        <end position="34"/>
    </location>
</feature>
<keyword evidence="1" id="KW-0472">Membrane</keyword>
<reference evidence="2" key="1">
    <citation type="submission" date="2020-10" db="EMBL/GenBank/DDBJ databases">
        <authorList>
            <person name="Gilroy R."/>
        </authorList>
    </citation>
    <scope>NUCLEOTIDE SEQUENCE</scope>
    <source>
        <strain evidence="2">F1-3629</strain>
    </source>
</reference>
<organism evidence="2 3">
    <name type="scientific">Candidatus Cryptobacteroides gallistercoris</name>
    <dbReference type="NCBI Taxonomy" id="2840765"/>
    <lineage>
        <taxon>Bacteria</taxon>
        <taxon>Pseudomonadati</taxon>
        <taxon>Bacteroidota</taxon>
        <taxon>Bacteroidia</taxon>
        <taxon>Bacteroidales</taxon>
        <taxon>Candidatus Cryptobacteroides</taxon>
    </lineage>
</organism>
<name>A0A940DP68_9BACT</name>
<keyword evidence="1" id="KW-0812">Transmembrane</keyword>
<dbReference type="AlphaFoldDB" id="A0A940DP68"/>
<evidence type="ECO:0000256" key="1">
    <source>
        <dbReference type="SAM" id="Phobius"/>
    </source>
</evidence>
<comment type="caution">
    <text evidence="2">The sequence shown here is derived from an EMBL/GenBank/DDBJ whole genome shotgun (WGS) entry which is preliminary data.</text>
</comment>
<accession>A0A940DP68</accession>
<evidence type="ECO:0000313" key="2">
    <source>
        <dbReference type="EMBL" id="MBO8454351.1"/>
    </source>
</evidence>
<feature type="transmembrane region" description="Helical" evidence="1">
    <location>
        <begin position="151"/>
        <end position="170"/>
    </location>
</feature>
<sequence>MERKLNRRLVWNYAGQSGAVLGLATAVIMFANQYSAQFMSSHNLPAAGLAVSALLWIIKFGGCIWLMRFFMLRLCRQHPEATNSDTMVFGTITALLSALIFATFSLANILFISPDLMEQEFDMVLQSYSKFLDYNTLSQVEDMKRIYPQTAFISTLGYCYLYGTALSAILSRHIPKIDPFADFKKSGQDDTGSKGDKNQLQD</sequence>
<dbReference type="EMBL" id="JADIMJ010000095">
    <property type="protein sequence ID" value="MBO8454351.1"/>
    <property type="molecule type" value="Genomic_DNA"/>
</dbReference>
<protein>
    <submittedName>
        <fullName evidence="2">DUF4199 domain-containing protein</fullName>
    </submittedName>
</protein>